<comment type="caution">
    <text evidence="11">The sequence shown here is derived from an EMBL/GenBank/DDBJ whole genome shotgun (WGS) entry which is preliminary data.</text>
</comment>
<dbReference type="InterPro" id="IPR050482">
    <property type="entry name" value="Sensor_HK_TwoCompSys"/>
</dbReference>
<keyword evidence="3" id="KW-0597">Phosphoprotein</keyword>
<sequence>MDGPARGRAPLRAALALVGVLVVVLGFLEVALALDAPDTAWSAAAFVVVGVLYAGCGLVAWSRRPSNRMGLLIVLGGVAIMAAALASTADPVLVALGTVVATLPFASVVHLVHAFPSGRLRSVPSRVLVVACYLVSLVLQVPLWAFSAAPPPGDLLLVADRPDLAALGAAVQSAAGASVLLATAVLLAGRLRRATPAQRRVLVPLYAYGVLAVPLLPVLAVVVGPLTGMSLEVVGLLQLIVVAGVPVAFTLAVLRGGFARTAELEELGAWLAADEVGRPELTAALARTLGDDTVQLVFRVHGSGDHADHVDAEGRPVVVPPVGHGRAAAEVELAGRPVGAVLYNALVADPDDVRSAAQVVAIAVDHERLTAELRASRTALDESRARIVAAGDRERRRIAQDLHDGLQVRLVVLAMEAQMVAGEAGACPAVAEAASGLRRGIDEAAAELRALVHAVMPAALVQRGLAAATEDLVDRVALPVHLESSVVDGVLPAVVESTAYFVVAEALANALKHADATRLCVRLVADVDELTVEVRDDGVGGVVLGAGTGLRGLADRVDAAGGALHVESPPGGGTRIRAVLPCAS</sequence>
<feature type="transmembrane region" description="Helical" evidence="9">
    <location>
        <begin position="201"/>
        <end position="223"/>
    </location>
</feature>
<feature type="transmembrane region" description="Helical" evidence="9">
    <location>
        <begin position="12"/>
        <end position="34"/>
    </location>
</feature>
<name>A0ABP9E9W4_9PSEU</name>
<dbReference type="PANTHER" id="PTHR24421">
    <property type="entry name" value="NITRATE/NITRITE SENSOR PROTEIN NARX-RELATED"/>
    <property type="match status" value="1"/>
</dbReference>
<reference evidence="12" key="1">
    <citation type="journal article" date="2019" name="Int. J. Syst. Evol. Microbiol.">
        <title>The Global Catalogue of Microorganisms (GCM) 10K type strain sequencing project: providing services to taxonomists for standard genome sequencing and annotation.</title>
        <authorList>
            <consortium name="The Broad Institute Genomics Platform"/>
            <consortium name="The Broad Institute Genome Sequencing Center for Infectious Disease"/>
            <person name="Wu L."/>
            <person name="Ma J."/>
        </authorList>
    </citation>
    <scope>NUCLEOTIDE SEQUENCE [LARGE SCALE GENOMIC DNA]</scope>
    <source>
        <strain evidence="12">JCM 17983</strain>
    </source>
</reference>
<dbReference type="InterPro" id="IPR011712">
    <property type="entry name" value="Sig_transdc_His_kin_sub3_dim/P"/>
</dbReference>
<proteinExistence type="predicted"/>
<feature type="transmembrane region" description="Helical" evidence="9">
    <location>
        <begin position="40"/>
        <end position="62"/>
    </location>
</feature>
<evidence type="ECO:0000256" key="2">
    <source>
        <dbReference type="ARBA" id="ARBA00012438"/>
    </source>
</evidence>
<feature type="transmembrane region" description="Helical" evidence="9">
    <location>
        <begin position="127"/>
        <end position="146"/>
    </location>
</feature>
<evidence type="ECO:0000256" key="5">
    <source>
        <dbReference type="ARBA" id="ARBA00022741"/>
    </source>
</evidence>
<evidence type="ECO:0000313" key="12">
    <source>
        <dbReference type="Proteomes" id="UP001500457"/>
    </source>
</evidence>
<feature type="transmembrane region" description="Helical" evidence="9">
    <location>
        <begin position="69"/>
        <end position="86"/>
    </location>
</feature>
<keyword evidence="4" id="KW-0808">Transferase</keyword>
<dbReference type="Gene3D" id="3.30.565.10">
    <property type="entry name" value="Histidine kinase-like ATPase, C-terminal domain"/>
    <property type="match status" value="1"/>
</dbReference>
<dbReference type="RefSeq" id="WP_274233144.1">
    <property type="nucleotide sequence ID" value="NZ_BAABHQ010000003.1"/>
</dbReference>
<evidence type="ECO:0000256" key="8">
    <source>
        <dbReference type="ARBA" id="ARBA00023012"/>
    </source>
</evidence>
<evidence type="ECO:0000256" key="3">
    <source>
        <dbReference type="ARBA" id="ARBA00022553"/>
    </source>
</evidence>
<keyword evidence="5" id="KW-0547">Nucleotide-binding</keyword>
<evidence type="ECO:0000256" key="6">
    <source>
        <dbReference type="ARBA" id="ARBA00022777"/>
    </source>
</evidence>
<dbReference type="EC" id="2.7.13.3" evidence="2"/>
<evidence type="ECO:0000259" key="10">
    <source>
        <dbReference type="SMART" id="SM00387"/>
    </source>
</evidence>
<keyword evidence="9" id="KW-0812">Transmembrane</keyword>
<keyword evidence="6" id="KW-0418">Kinase</keyword>
<evidence type="ECO:0000256" key="9">
    <source>
        <dbReference type="SAM" id="Phobius"/>
    </source>
</evidence>
<dbReference type="SMART" id="SM00387">
    <property type="entry name" value="HATPase_c"/>
    <property type="match status" value="1"/>
</dbReference>
<evidence type="ECO:0000256" key="1">
    <source>
        <dbReference type="ARBA" id="ARBA00000085"/>
    </source>
</evidence>
<keyword evidence="7" id="KW-0067">ATP-binding</keyword>
<keyword evidence="9" id="KW-1133">Transmembrane helix</keyword>
<keyword evidence="12" id="KW-1185">Reference proteome</keyword>
<dbReference type="InterPro" id="IPR036890">
    <property type="entry name" value="HATPase_C_sf"/>
</dbReference>
<feature type="transmembrane region" description="Helical" evidence="9">
    <location>
        <begin position="92"/>
        <end position="115"/>
    </location>
</feature>
<evidence type="ECO:0000256" key="7">
    <source>
        <dbReference type="ARBA" id="ARBA00022840"/>
    </source>
</evidence>
<dbReference type="PANTHER" id="PTHR24421:SF10">
    <property type="entry name" value="NITRATE_NITRITE SENSOR PROTEIN NARQ"/>
    <property type="match status" value="1"/>
</dbReference>
<dbReference type="Gene3D" id="1.20.5.1930">
    <property type="match status" value="1"/>
</dbReference>
<dbReference type="Proteomes" id="UP001500457">
    <property type="component" value="Unassembled WGS sequence"/>
</dbReference>
<keyword evidence="9" id="KW-0472">Membrane</keyword>
<comment type="catalytic activity">
    <reaction evidence="1">
        <text>ATP + protein L-histidine = ADP + protein N-phospho-L-histidine.</text>
        <dbReference type="EC" id="2.7.13.3"/>
    </reaction>
</comment>
<keyword evidence="8" id="KW-0902">Two-component regulatory system</keyword>
<organism evidence="11 12">
    <name type="scientific">Actinomycetospora straminea</name>
    <dbReference type="NCBI Taxonomy" id="663607"/>
    <lineage>
        <taxon>Bacteria</taxon>
        <taxon>Bacillati</taxon>
        <taxon>Actinomycetota</taxon>
        <taxon>Actinomycetes</taxon>
        <taxon>Pseudonocardiales</taxon>
        <taxon>Pseudonocardiaceae</taxon>
        <taxon>Actinomycetospora</taxon>
    </lineage>
</organism>
<dbReference type="SUPFAM" id="SSF55874">
    <property type="entry name" value="ATPase domain of HSP90 chaperone/DNA topoisomerase II/histidine kinase"/>
    <property type="match status" value="1"/>
</dbReference>
<evidence type="ECO:0000313" key="11">
    <source>
        <dbReference type="EMBL" id="GAA4867375.1"/>
    </source>
</evidence>
<dbReference type="CDD" id="cd16917">
    <property type="entry name" value="HATPase_UhpB-NarQ-NarX-like"/>
    <property type="match status" value="1"/>
</dbReference>
<dbReference type="Pfam" id="PF02518">
    <property type="entry name" value="HATPase_c"/>
    <property type="match status" value="1"/>
</dbReference>
<dbReference type="Pfam" id="PF07730">
    <property type="entry name" value="HisKA_3"/>
    <property type="match status" value="1"/>
</dbReference>
<feature type="transmembrane region" description="Helical" evidence="9">
    <location>
        <begin position="235"/>
        <end position="254"/>
    </location>
</feature>
<protein>
    <recommendedName>
        <fullName evidence="2">histidine kinase</fullName>
        <ecNumber evidence="2">2.7.13.3</ecNumber>
    </recommendedName>
</protein>
<feature type="transmembrane region" description="Helical" evidence="9">
    <location>
        <begin position="166"/>
        <end position="189"/>
    </location>
</feature>
<dbReference type="EMBL" id="BAABHQ010000003">
    <property type="protein sequence ID" value="GAA4867375.1"/>
    <property type="molecule type" value="Genomic_DNA"/>
</dbReference>
<dbReference type="InterPro" id="IPR003594">
    <property type="entry name" value="HATPase_dom"/>
</dbReference>
<evidence type="ECO:0000256" key="4">
    <source>
        <dbReference type="ARBA" id="ARBA00022679"/>
    </source>
</evidence>
<gene>
    <name evidence="11" type="ORF">GCM10023203_14880</name>
</gene>
<accession>A0ABP9E9W4</accession>
<feature type="domain" description="Histidine kinase/HSP90-like ATPase" evidence="10">
    <location>
        <begin position="494"/>
        <end position="584"/>
    </location>
</feature>